<dbReference type="SMART" id="SM00563">
    <property type="entry name" value="PlsC"/>
    <property type="match status" value="1"/>
</dbReference>
<dbReference type="EMBL" id="VBOY01000018">
    <property type="protein sequence ID" value="TMQ68039.1"/>
    <property type="molecule type" value="Genomic_DNA"/>
</dbReference>
<dbReference type="GO" id="GO:0003841">
    <property type="term" value="F:1-acylglycerol-3-phosphate O-acyltransferase activity"/>
    <property type="evidence" value="ECO:0007669"/>
    <property type="project" value="TreeGrafter"/>
</dbReference>
<evidence type="ECO:0000313" key="4">
    <source>
        <dbReference type="EMBL" id="TMQ68039.1"/>
    </source>
</evidence>
<evidence type="ECO:0000256" key="2">
    <source>
        <dbReference type="ARBA" id="ARBA00023315"/>
    </source>
</evidence>
<keyword evidence="2 4" id="KW-0012">Acyltransferase</keyword>
<dbReference type="InterPro" id="IPR002123">
    <property type="entry name" value="Plipid/glycerol_acylTrfase"/>
</dbReference>
<feature type="domain" description="Phospholipid/glycerol acyltransferase" evidence="3">
    <location>
        <begin position="37"/>
        <end position="149"/>
    </location>
</feature>
<dbReference type="PANTHER" id="PTHR10434">
    <property type="entry name" value="1-ACYL-SN-GLYCEROL-3-PHOSPHATE ACYLTRANSFERASE"/>
    <property type="match status" value="1"/>
</dbReference>
<dbReference type="AlphaFoldDB" id="A0A538TWN9"/>
<evidence type="ECO:0000256" key="1">
    <source>
        <dbReference type="ARBA" id="ARBA00022679"/>
    </source>
</evidence>
<dbReference type="Pfam" id="PF01553">
    <property type="entry name" value="Acyltransferase"/>
    <property type="match status" value="1"/>
</dbReference>
<dbReference type="CDD" id="cd07989">
    <property type="entry name" value="LPLAT_AGPAT-like"/>
    <property type="match status" value="1"/>
</dbReference>
<dbReference type="Proteomes" id="UP000316609">
    <property type="component" value="Unassembled WGS sequence"/>
</dbReference>
<comment type="caution">
    <text evidence="4">The sequence shown here is derived from an EMBL/GenBank/DDBJ whole genome shotgun (WGS) entry which is preliminary data.</text>
</comment>
<protein>
    <submittedName>
        <fullName evidence="4">1-acyl-sn-glycerol-3-phosphate acyltransferase</fullName>
    </submittedName>
</protein>
<sequence>MVGAYYSVARFLTSGCFAALTGWEVRGRERIPRHGGLIVASNHISFWDPPFIGSALPREMHFLAKEELFRTLGLGPLIRGLNAIPIRRGVADMSGLSRAMATLKRGEALLMFPEGSRMRDGELHPARPGVGMMAVHADVPVVPCYISGSNRPRRWLMRRARVRIWFGPAYHWRDLAGEDATLPPGRALYQRVGEAVMREVAVLKTGQETSASRGAA</sequence>
<dbReference type="GO" id="GO:0006654">
    <property type="term" value="P:phosphatidic acid biosynthetic process"/>
    <property type="evidence" value="ECO:0007669"/>
    <property type="project" value="TreeGrafter"/>
</dbReference>
<organism evidence="4 5">
    <name type="scientific">Eiseniibacteriota bacterium</name>
    <dbReference type="NCBI Taxonomy" id="2212470"/>
    <lineage>
        <taxon>Bacteria</taxon>
        <taxon>Candidatus Eiseniibacteriota</taxon>
    </lineage>
</organism>
<proteinExistence type="predicted"/>
<evidence type="ECO:0000313" key="5">
    <source>
        <dbReference type="Proteomes" id="UP000316609"/>
    </source>
</evidence>
<name>A0A538TWN9_UNCEI</name>
<dbReference type="SUPFAM" id="SSF69593">
    <property type="entry name" value="Glycerol-3-phosphate (1)-acyltransferase"/>
    <property type="match status" value="1"/>
</dbReference>
<reference evidence="4 5" key="1">
    <citation type="journal article" date="2019" name="Nat. Microbiol.">
        <title>Mediterranean grassland soil C-N compound turnover is dependent on rainfall and depth, and is mediated by genomically divergent microorganisms.</title>
        <authorList>
            <person name="Diamond S."/>
            <person name="Andeer P.F."/>
            <person name="Li Z."/>
            <person name="Crits-Christoph A."/>
            <person name="Burstein D."/>
            <person name="Anantharaman K."/>
            <person name="Lane K.R."/>
            <person name="Thomas B.C."/>
            <person name="Pan C."/>
            <person name="Northen T.R."/>
            <person name="Banfield J.F."/>
        </authorList>
    </citation>
    <scope>NUCLEOTIDE SEQUENCE [LARGE SCALE GENOMIC DNA]</scope>
    <source>
        <strain evidence="4">WS_8</strain>
    </source>
</reference>
<accession>A0A538TWN9</accession>
<evidence type="ECO:0000259" key="3">
    <source>
        <dbReference type="SMART" id="SM00563"/>
    </source>
</evidence>
<gene>
    <name evidence="4" type="ORF">E6K78_02555</name>
</gene>
<dbReference type="PANTHER" id="PTHR10434:SF11">
    <property type="entry name" value="1-ACYL-SN-GLYCEROL-3-PHOSPHATE ACYLTRANSFERASE"/>
    <property type="match status" value="1"/>
</dbReference>
<keyword evidence="1 4" id="KW-0808">Transferase</keyword>